<sequence>MTETAPAPDAAPDAAGRAAGGSATGFAAARRSKRSAAVSLVLVAGAGAAALTLGGLDPSQREEEALVYGTLGACIAQQLRGAEACSAAYTSAQETYAATAPRYETEADCQRHHGTGGCTPGAQVTEAARGRYLPVMAAFMMGRTDAQDLPVQPLYPHAPEEERDEAGTATAGHGGGYCTGAGGRVAYAGGASRVHVPASVARTASTTSTTTSTTPRTVSRGGFGGTGRATAFSGGSGGRAGGFGGG</sequence>
<reference evidence="2 3" key="1">
    <citation type="submission" date="2008-03" db="EMBL/GenBank/DDBJ databases">
        <title>Complete sequence of chromosome of Methylobacterium radiotolerans JCM 2831.</title>
        <authorList>
            <consortium name="US DOE Joint Genome Institute"/>
            <person name="Copeland A."/>
            <person name="Lucas S."/>
            <person name="Lapidus A."/>
            <person name="Glavina del Rio T."/>
            <person name="Dalin E."/>
            <person name="Tice H."/>
            <person name="Bruce D."/>
            <person name="Goodwin L."/>
            <person name="Pitluck S."/>
            <person name="Kiss H."/>
            <person name="Brettin T."/>
            <person name="Detter J.C."/>
            <person name="Han C."/>
            <person name="Kuske C.R."/>
            <person name="Schmutz J."/>
            <person name="Larimer F."/>
            <person name="Land M."/>
            <person name="Hauser L."/>
            <person name="Kyrpides N."/>
            <person name="Mikhailova N."/>
            <person name="Marx C.J."/>
            <person name="Richardson P."/>
        </authorList>
    </citation>
    <scope>NUCLEOTIDE SEQUENCE [LARGE SCALE GENOMIC DNA]</scope>
    <source>
        <strain evidence="3">ATCC 27329 / DSM 1819 / JCM 2831 / NBRC 15690 / NCIMB 10815 / 0-1</strain>
    </source>
</reference>
<accession>B1M2K5</accession>
<evidence type="ECO:0000256" key="1">
    <source>
        <dbReference type="SAM" id="MobiDB-lite"/>
    </source>
</evidence>
<dbReference type="PATRIC" id="fig|426355.14.peg.4355"/>
<proteinExistence type="predicted"/>
<name>B1M2K5_METRJ</name>
<evidence type="ECO:0000313" key="2">
    <source>
        <dbReference type="EMBL" id="ACB26245.1"/>
    </source>
</evidence>
<dbReference type="InterPro" id="IPR009576">
    <property type="entry name" value="Biofilm_formation_YgiB"/>
</dbReference>
<feature type="compositionally biased region" description="Gly residues" evidence="1">
    <location>
        <begin position="234"/>
        <end position="246"/>
    </location>
</feature>
<dbReference type="KEGG" id="mrd:Mrad2831_4278"/>
<feature type="compositionally biased region" description="Low complexity" evidence="1">
    <location>
        <begin position="199"/>
        <end position="220"/>
    </location>
</feature>
<evidence type="ECO:0000313" key="3">
    <source>
        <dbReference type="Proteomes" id="UP000006589"/>
    </source>
</evidence>
<organism evidence="2 3">
    <name type="scientific">Methylobacterium radiotolerans (strain ATCC 27329 / DSM 1819 / JCM 2831 / NBRC 15690 / NCIMB 10815 / 0-1)</name>
    <dbReference type="NCBI Taxonomy" id="426355"/>
    <lineage>
        <taxon>Bacteria</taxon>
        <taxon>Pseudomonadati</taxon>
        <taxon>Pseudomonadota</taxon>
        <taxon>Alphaproteobacteria</taxon>
        <taxon>Hyphomicrobiales</taxon>
        <taxon>Methylobacteriaceae</taxon>
        <taxon>Methylobacterium</taxon>
    </lineage>
</organism>
<dbReference type="RefSeq" id="WP_012321199.1">
    <property type="nucleotide sequence ID" value="NC_010505.1"/>
</dbReference>
<protein>
    <submittedName>
        <fullName evidence="2">Integral membrane protein-like protein</fullName>
    </submittedName>
</protein>
<dbReference type="OrthoDB" id="8005934at2"/>
<dbReference type="STRING" id="426355.Mrad2831_4278"/>
<feature type="region of interest" description="Disordered" evidence="1">
    <location>
        <begin position="199"/>
        <end position="246"/>
    </location>
</feature>
<dbReference type="GeneID" id="6140337"/>
<dbReference type="Proteomes" id="UP000006589">
    <property type="component" value="Chromosome"/>
</dbReference>
<dbReference type="HOGENOM" id="CLU_095624_0_1_5"/>
<dbReference type="AlphaFoldDB" id="B1M2K5"/>
<dbReference type="eggNOG" id="COG5463">
    <property type="taxonomic scope" value="Bacteria"/>
</dbReference>
<dbReference type="EMBL" id="CP001001">
    <property type="protein sequence ID" value="ACB26245.1"/>
    <property type="molecule type" value="Genomic_DNA"/>
</dbReference>
<dbReference type="Pfam" id="PF06693">
    <property type="entry name" value="DUF1190"/>
    <property type="match status" value="1"/>
</dbReference>
<gene>
    <name evidence="2" type="ordered locus">Mrad2831_4278</name>
</gene>